<evidence type="ECO:0000313" key="1">
    <source>
        <dbReference type="EMBL" id="ETO28188.1"/>
    </source>
</evidence>
<organism evidence="1 2">
    <name type="scientific">Reticulomyxa filosa</name>
    <dbReference type="NCBI Taxonomy" id="46433"/>
    <lineage>
        <taxon>Eukaryota</taxon>
        <taxon>Sar</taxon>
        <taxon>Rhizaria</taxon>
        <taxon>Retaria</taxon>
        <taxon>Foraminifera</taxon>
        <taxon>Monothalamids</taxon>
        <taxon>Reticulomyxidae</taxon>
        <taxon>Reticulomyxa</taxon>
    </lineage>
</organism>
<dbReference type="Gene3D" id="1.25.10.10">
    <property type="entry name" value="Leucine-rich Repeat Variant"/>
    <property type="match status" value="1"/>
</dbReference>
<name>X6NQJ2_RETFI</name>
<evidence type="ECO:0000313" key="2">
    <source>
        <dbReference type="Proteomes" id="UP000023152"/>
    </source>
</evidence>
<accession>X6NQJ2</accession>
<sequence>TLEQYEVSSGKSPYEEFGEILLRVISVFQLQQQKRMDEVSRFWMVCRLISNLFMNNENAKLLALEQPIESIGKQVYLHDLVMNILITSLSPGGDTTVTLRDKKIPMSLFLILSHWCFNDTKVIHSLFCNNKKAKKYLECIIEYAMQGILISLF</sequence>
<dbReference type="AlphaFoldDB" id="X6NQJ2"/>
<reference evidence="1 2" key="1">
    <citation type="journal article" date="2013" name="Curr. Biol.">
        <title>The Genome of the Foraminiferan Reticulomyxa filosa.</title>
        <authorList>
            <person name="Glockner G."/>
            <person name="Hulsmann N."/>
            <person name="Schleicher M."/>
            <person name="Noegel A.A."/>
            <person name="Eichinger L."/>
            <person name="Gallinger C."/>
            <person name="Pawlowski J."/>
            <person name="Sierra R."/>
            <person name="Euteneuer U."/>
            <person name="Pillet L."/>
            <person name="Moustafa A."/>
            <person name="Platzer M."/>
            <person name="Groth M."/>
            <person name="Szafranski K."/>
            <person name="Schliwa M."/>
        </authorList>
    </citation>
    <scope>NUCLEOTIDE SEQUENCE [LARGE SCALE GENOMIC DNA]</scope>
</reference>
<gene>
    <name evidence="1" type="ORF">RFI_08944</name>
</gene>
<dbReference type="EMBL" id="ASPP01006812">
    <property type="protein sequence ID" value="ETO28188.1"/>
    <property type="molecule type" value="Genomic_DNA"/>
</dbReference>
<protein>
    <submittedName>
        <fullName evidence="1">Uncharacterized protein</fullName>
    </submittedName>
</protein>
<proteinExistence type="predicted"/>
<keyword evidence="2" id="KW-1185">Reference proteome</keyword>
<comment type="caution">
    <text evidence="1">The sequence shown here is derived from an EMBL/GenBank/DDBJ whole genome shotgun (WGS) entry which is preliminary data.</text>
</comment>
<dbReference type="Proteomes" id="UP000023152">
    <property type="component" value="Unassembled WGS sequence"/>
</dbReference>
<dbReference type="InterPro" id="IPR011989">
    <property type="entry name" value="ARM-like"/>
</dbReference>
<feature type="non-terminal residue" evidence="1">
    <location>
        <position position="1"/>
    </location>
</feature>